<evidence type="ECO:0000313" key="16">
    <source>
        <dbReference type="Proteomes" id="UP000790787"/>
    </source>
</evidence>
<evidence type="ECO:0000256" key="12">
    <source>
        <dbReference type="ARBA" id="ARBA00023315"/>
    </source>
</evidence>
<dbReference type="RefSeq" id="XP_016512834.1">
    <property type="nucleotide sequence ID" value="XM_016657348.2"/>
</dbReference>
<feature type="region of interest" description="Disordered" evidence="13">
    <location>
        <begin position="1"/>
        <end position="54"/>
    </location>
</feature>
<dbReference type="Proteomes" id="UP000790787">
    <property type="component" value="Chromosome 16"/>
</dbReference>
<evidence type="ECO:0000256" key="6">
    <source>
        <dbReference type="ARBA" id="ARBA00022692"/>
    </source>
</evidence>
<comment type="subcellular location">
    <subcellularLocation>
        <location evidence="1">Membrane</location>
    </subcellularLocation>
</comment>
<feature type="transmembrane region" description="Helical" evidence="14">
    <location>
        <begin position="86"/>
        <end position="113"/>
    </location>
</feature>
<comment type="pathway">
    <text evidence="2">Lipid metabolism.</text>
</comment>
<feature type="compositionally biased region" description="Low complexity" evidence="13">
    <location>
        <begin position="1"/>
        <end position="18"/>
    </location>
</feature>
<evidence type="ECO:0000256" key="3">
    <source>
        <dbReference type="ARBA" id="ARBA00008655"/>
    </source>
</evidence>
<evidence type="ECO:0000256" key="9">
    <source>
        <dbReference type="ARBA" id="ARBA00023136"/>
    </source>
</evidence>
<keyword evidence="6 14" id="KW-0812">Transmembrane</keyword>
<keyword evidence="16" id="KW-1185">Reference proteome</keyword>
<evidence type="ECO:0000256" key="7">
    <source>
        <dbReference type="ARBA" id="ARBA00022989"/>
    </source>
</evidence>
<dbReference type="Pfam" id="PF01553">
    <property type="entry name" value="Acyltransferase"/>
    <property type="match status" value="1"/>
</dbReference>
<protein>
    <submittedName>
        <fullName evidence="17">Lysophospholipid acyltransferase LPEAT1 isoform X2</fullName>
    </submittedName>
</protein>
<dbReference type="PANTHER" id="PTHR23063">
    <property type="entry name" value="PHOSPHOLIPID ACYLTRANSFERASE"/>
    <property type="match status" value="1"/>
</dbReference>
<keyword evidence="12 17" id="KW-0012">Acyltransferase</keyword>
<reference evidence="16" key="1">
    <citation type="journal article" date="2014" name="Nat. Commun.">
        <title>The tobacco genome sequence and its comparison with those of tomato and potato.</title>
        <authorList>
            <person name="Sierro N."/>
            <person name="Battey J.N."/>
            <person name="Ouadi S."/>
            <person name="Bakaher N."/>
            <person name="Bovet L."/>
            <person name="Willig A."/>
            <person name="Goepfert S."/>
            <person name="Peitsch M.C."/>
            <person name="Ivanov N.V."/>
        </authorList>
    </citation>
    <scope>NUCLEOTIDE SEQUENCE [LARGE SCALE GENOMIC DNA]</scope>
</reference>
<evidence type="ECO:0000256" key="10">
    <source>
        <dbReference type="ARBA" id="ARBA00023209"/>
    </source>
</evidence>
<keyword evidence="11" id="KW-1208">Phospholipid metabolism</keyword>
<keyword evidence="7 14" id="KW-1133">Transmembrane helix</keyword>
<reference evidence="17" key="2">
    <citation type="submission" date="2025-08" db="UniProtKB">
        <authorList>
            <consortium name="RefSeq"/>
        </authorList>
    </citation>
    <scope>IDENTIFICATION</scope>
    <source>
        <tissue evidence="17">Leaf</tissue>
    </source>
</reference>
<keyword evidence="10" id="KW-0594">Phospholipid biosynthesis</keyword>
<dbReference type="AlphaFoldDB" id="A0A1S4DHT9"/>
<name>A0A1S4DHT9_TOBAC</name>
<evidence type="ECO:0000256" key="14">
    <source>
        <dbReference type="SAM" id="Phobius"/>
    </source>
</evidence>
<sequence>MESELQKLPPKTTQTTQLESVDESSLTKDDRPLLKPDPTNPQLQVQSQSSSSNPCIEELEKKYAPYVRHDVYGVMGRGELPWTEKVLLGIALVTVVPVRVVGAMTVLVVYYLICKVCTAFSAPNREEEEEQEDYAHIGGWRRVVMMQSGMFLSRVMLFVFGFYWISETYCPIDLNANSNNEHGSKDQTEELERPGAIVSNHISYLDILYHMSSSFPSFVAKRSVAKLPLVGLISKCLGCVYVQRESKSPDFKGVSGVVNERIREAHQNKSAPIMLLFPEGTTTNGDFLLPFKSGAFLSGAPVQPVILRYPYQRLSPAWDSISGVRHVILLLCQFVNYVEATWLPVYYPSQQEKDDPRLYAENVRRLMAHEGNLILSDIGLAEKRVYHAALNGLFCQQ</sequence>
<dbReference type="CDD" id="cd07991">
    <property type="entry name" value="LPLAT_LPCAT1-like"/>
    <property type="match status" value="1"/>
</dbReference>
<keyword evidence="5" id="KW-0808">Transferase</keyword>
<dbReference type="SUPFAM" id="SSF69593">
    <property type="entry name" value="Glycerol-3-phosphate (1)-acyltransferase"/>
    <property type="match status" value="1"/>
</dbReference>
<dbReference type="InterPro" id="IPR045252">
    <property type="entry name" value="LPCAT1-like"/>
</dbReference>
<dbReference type="InterPro" id="IPR002123">
    <property type="entry name" value="Plipid/glycerol_acylTrfase"/>
</dbReference>
<gene>
    <name evidence="17" type="primary">LOC107829878</name>
</gene>
<dbReference type="PANTHER" id="PTHR23063:SF54">
    <property type="entry name" value="LYSOPHOSPHOLIPID ACYLTRANSFERASE LPEAT1"/>
    <property type="match status" value="1"/>
</dbReference>
<dbReference type="GO" id="GO:0008374">
    <property type="term" value="F:O-acyltransferase activity"/>
    <property type="evidence" value="ECO:0007669"/>
    <property type="project" value="InterPro"/>
</dbReference>
<feature type="compositionally biased region" description="Basic and acidic residues" evidence="13">
    <location>
        <begin position="25"/>
        <end position="34"/>
    </location>
</feature>
<feature type="compositionally biased region" description="Low complexity" evidence="13">
    <location>
        <begin position="42"/>
        <end position="52"/>
    </location>
</feature>
<evidence type="ECO:0000256" key="11">
    <source>
        <dbReference type="ARBA" id="ARBA00023264"/>
    </source>
</evidence>
<evidence type="ECO:0000256" key="4">
    <source>
        <dbReference type="ARBA" id="ARBA00022516"/>
    </source>
</evidence>
<dbReference type="SMART" id="SM00563">
    <property type="entry name" value="PlsC"/>
    <property type="match status" value="1"/>
</dbReference>
<keyword evidence="8" id="KW-0443">Lipid metabolism</keyword>
<evidence type="ECO:0000256" key="8">
    <source>
        <dbReference type="ARBA" id="ARBA00023098"/>
    </source>
</evidence>
<feature type="domain" description="Phospholipid/glycerol acyltransferase" evidence="15">
    <location>
        <begin position="195"/>
        <end position="310"/>
    </location>
</feature>
<accession>A0A1S4DHT9</accession>
<evidence type="ECO:0000259" key="15">
    <source>
        <dbReference type="SMART" id="SM00563"/>
    </source>
</evidence>
<proteinExistence type="inferred from homology"/>
<evidence type="ECO:0000313" key="17">
    <source>
        <dbReference type="RefSeq" id="XP_016512834.1"/>
    </source>
</evidence>
<dbReference type="RefSeq" id="XP_016512834.1">
    <property type="nucleotide sequence ID" value="XM_016657348.1"/>
</dbReference>
<dbReference type="GeneID" id="107829878"/>
<dbReference type="GO" id="GO:0016020">
    <property type="term" value="C:membrane"/>
    <property type="evidence" value="ECO:0007669"/>
    <property type="project" value="UniProtKB-SubCell"/>
</dbReference>
<evidence type="ECO:0000256" key="1">
    <source>
        <dbReference type="ARBA" id="ARBA00004370"/>
    </source>
</evidence>
<keyword evidence="9 14" id="KW-0472">Membrane</keyword>
<dbReference type="OrthoDB" id="272512at2759"/>
<dbReference type="GO" id="GO:0008654">
    <property type="term" value="P:phospholipid biosynthetic process"/>
    <property type="evidence" value="ECO:0007669"/>
    <property type="project" value="UniProtKB-KW"/>
</dbReference>
<evidence type="ECO:0000256" key="13">
    <source>
        <dbReference type="SAM" id="MobiDB-lite"/>
    </source>
</evidence>
<comment type="similarity">
    <text evidence="3">Belongs to the 1-acyl-sn-glycerol-3-phosphate acyltransferase family.</text>
</comment>
<evidence type="ECO:0000256" key="2">
    <source>
        <dbReference type="ARBA" id="ARBA00005189"/>
    </source>
</evidence>
<evidence type="ECO:0000256" key="5">
    <source>
        <dbReference type="ARBA" id="ARBA00022679"/>
    </source>
</evidence>
<organism evidence="16 17">
    <name type="scientific">Nicotiana tabacum</name>
    <name type="common">Common tobacco</name>
    <dbReference type="NCBI Taxonomy" id="4097"/>
    <lineage>
        <taxon>Eukaryota</taxon>
        <taxon>Viridiplantae</taxon>
        <taxon>Streptophyta</taxon>
        <taxon>Embryophyta</taxon>
        <taxon>Tracheophyta</taxon>
        <taxon>Spermatophyta</taxon>
        <taxon>Magnoliopsida</taxon>
        <taxon>eudicotyledons</taxon>
        <taxon>Gunneridae</taxon>
        <taxon>Pentapetalae</taxon>
        <taxon>asterids</taxon>
        <taxon>lamiids</taxon>
        <taxon>Solanales</taxon>
        <taxon>Solanaceae</taxon>
        <taxon>Nicotianoideae</taxon>
        <taxon>Nicotianeae</taxon>
        <taxon>Nicotiana</taxon>
    </lineage>
</organism>
<feature type="transmembrane region" description="Helical" evidence="14">
    <location>
        <begin position="143"/>
        <end position="165"/>
    </location>
</feature>
<keyword evidence="4" id="KW-0444">Lipid biosynthesis</keyword>